<keyword evidence="11" id="KW-0407">Ion channel</keyword>
<feature type="repeat" description="ANK" evidence="12">
    <location>
        <begin position="195"/>
        <end position="227"/>
    </location>
</feature>
<evidence type="ECO:0000259" key="15">
    <source>
        <dbReference type="Pfam" id="PF00520"/>
    </source>
</evidence>
<feature type="compositionally biased region" description="Basic residues" evidence="13">
    <location>
        <begin position="737"/>
        <end position="750"/>
    </location>
</feature>
<feature type="transmembrane region" description="Helical" evidence="14">
    <location>
        <begin position="312"/>
        <end position="332"/>
    </location>
</feature>
<dbReference type="Pfam" id="PF12796">
    <property type="entry name" value="Ank_2"/>
    <property type="match status" value="1"/>
</dbReference>
<dbReference type="InterPro" id="IPR002110">
    <property type="entry name" value="Ankyrin_rpt"/>
</dbReference>
<dbReference type="AlphaFoldDB" id="A0A8B7N9I8"/>
<comment type="subcellular location">
    <subcellularLocation>
        <location evidence="1">Membrane</location>
        <topology evidence="1">Multi-pass membrane protein</topology>
    </subcellularLocation>
</comment>
<dbReference type="InterPro" id="IPR036770">
    <property type="entry name" value="Ankyrin_rpt-contain_sf"/>
</dbReference>
<evidence type="ECO:0000256" key="11">
    <source>
        <dbReference type="ARBA" id="ARBA00023303"/>
    </source>
</evidence>
<feature type="region of interest" description="Disordered" evidence="13">
    <location>
        <begin position="737"/>
        <end position="760"/>
    </location>
</feature>
<dbReference type="OrthoDB" id="448455at2759"/>
<dbReference type="Pfam" id="PF13637">
    <property type="entry name" value="Ank_4"/>
    <property type="match status" value="1"/>
</dbReference>
<dbReference type="InterPro" id="IPR052076">
    <property type="entry name" value="TRP_cation_channel"/>
</dbReference>
<protein>
    <submittedName>
        <fullName evidence="17 18">Transient receptor potential channel pyrexia</fullName>
    </submittedName>
</protein>
<evidence type="ECO:0000313" key="19">
    <source>
        <dbReference type="RefSeq" id="XP_047735615.1"/>
    </source>
</evidence>
<dbReference type="KEGG" id="hazt:108667431"/>
<evidence type="ECO:0000256" key="10">
    <source>
        <dbReference type="ARBA" id="ARBA00023180"/>
    </source>
</evidence>
<organism evidence="16 17">
    <name type="scientific">Hyalella azteca</name>
    <name type="common">Amphipod</name>
    <dbReference type="NCBI Taxonomy" id="294128"/>
    <lineage>
        <taxon>Eukaryota</taxon>
        <taxon>Metazoa</taxon>
        <taxon>Ecdysozoa</taxon>
        <taxon>Arthropoda</taxon>
        <taxon>Crustacea</taxon>
        <taxon>Multicrustacea</taxon>
        <taxon>Malacostraca</taxon>
        <taxon>Eumalacostraca</taxon>
        <taxon>Peracarida</taxon>
        <taxon>Amphipoda</taxon>
        <taxon>Senticaudata</taxon>
        <taxon>Talitrida</taxon>
        <taxon>Talitroidea</taxon>
        <taxon>Hyalellidae</taxon>
        <taxon>Hyalella</taxon>
    </lineage>
</organism>
<dbReference type="GeneID" id="108667431"/>
<proteinExistence type="predicted"/>
<keyword evidence="3" id="KW-0716">Sensory transduction</keyword>
<reference evidence="17 18" key="1">
    <citation type="submission" date="2025-04" db="UniProtKB">
        <authorList>
            <consortium name="RefSeq"/>
        </authorList>
    </citation>
    <scope>IDENTIFICATION</scope>
    <source>
        <tissue evidence="17 18">Whole organism</tissue>
    </source>
</reference>
<gene>
    <name evidence="17 18 19" type="primary">LOC108667431</name>
</gene>
<dbReference type="RefSeq" id="XP_047735615.1">
    <property type="nucleotide sequence ID" value="XM_047879659.1"/>
</dbReference>
<dbReference type="InterPro" id="IPR005821">
    <property type="entry name" value="Ion_trans_dom"/>
</dbReference>
<keyword evidence="10" id="KW-0325">Glycoprotein</keyword>
<dbReference type="RefSeq" id="XP_018009943.1">
    <property type="nucleotide sequence ID" value="XM_018154454.2"/>
</dbReference>
<feature type="repeat" description="ANK" evidence="12">
    <location>
        <begin position="162"/>
        <end position="194"/>
    </location>
</feature>
<dbReference type="SMART" id="SM00248">
    <property type="entry name" value="ANK"/>
    <property type="match status" value="5"/>
</dbReference>
<keyword evidence="6 14" id="KW-1133">Transmembrane helix</keyword>
<feature type="domain" description="Ion transport" evidence="15">
    <location>
        <begin position="412"/>
        <end position="577"/>
    </location>
</feature>
<dbReference type="PROSITE" id="PS50088">
    <property type="entry name" value="ANK_REPEAT"/>
    <property type="match status" value="4"/>
</dbReference>
<evidence type="ECO:0000256" key="4">
    <source>
        <dbReference type="ARBA" id="ARBA00022692"/>
    </source>
</evidence>
<evidence type="ECO:0000313" key="18">
    <source>
        <dbReference type="RefSeq" id="XP_047735614.1"/>
    </source>
</evidence>
<evidence type="ECO:0000256" key="1">
    <source>
        <dbReference type="ARBA" id="ARBA00004141"/>
    </source>
</evidence>
<feature type="transmembrane region" description="Helical" evidence="14">
    <location>
        <begin position="480"/>
        <end position="502"/>
    </location>
</feature>
<evidence type="ECO:0000256" key="2">
    <source>
        <dbReference type="ARBA" id="ARBA00022448"/>
    </source>
</evidence>
<keyword evidence="17 18" id="KW-0675">Receptor</keyword>
<dbReference type="SUPFAM" id="SSF48403">
    <property type="entry name" value="Ankyrin repeat"/>
    <property type="match status" value="1"/>
</dbReference>
<dbReference type="GO" id="GO:0034703">
    <property type="term" value="C:cation channel complex"/>
    <property type="evidence" value="ECO:0007669"/>
    <property type="project" value="UniProtKB-ARBA"/>
</dbReference>
<sequence length="760" mass="86340">MELPYKSPARRKKSTVTPPQFAFISEVEETSATTRQTWVDGDFSEGLSGAGGSRRSEIPDAVIIFRAVDTQSLEVLHTLLDNRPEFANCHGGMFHMTPLHCAVENGWLEGVLMLVEKGASVTSRNQYGQTPLHYAAARGKYVILEELLKRGNVNLIDAQDLRGVTALHDAATMGSRRAVEVLLEYGSNCTVTDSNGQTALHKATKAGSVECAAVLMKAGADLLQKDDRGVTPKRYLREHPEYLETLLDMGIITSPNRQSGFPLTFDFSLLVAPYGIQQCRLLENFAKTDSNYLLAHPLVHILLLVKWRKTRLIFMGYLLFFTVFAALTYTLMFDRFIWSKCTLNNHTAYNQRANSRRTNNFTANDLKLPLKCETIDDVLGVKITMIFQMLIFTVGQVNRLRKNAMSCMKSLTWWLLLTIIILCTVIIVQSWASPQESMWWEHHVATFIIMLEGTQILHLLSKFPSYGIYWLMFIRVAEMFLRVFFIYLCLLLTFTTTFYLALHDLDKTTIFGNFGLTFLKSLTMMVGELDLSDMKDSLERLPVTSHIILILFILLISIILANLLVALAVSDINGLRSIAHLMRLASMVEAIVSIEQLWDCPVLRYLAQICYLPTQNIQFRLWPRTDQRHPKIVVKLSESAIRKPSLTRYTTDKSTSWFVCCLNKLRSNQYSVQISTCILENLLDRLDVKEGNGNSRLSVKFRCLGPSSGGRKISAAELVSRRRHTLCKSGPLQRNNLSRRIRAPSRKKKKFDVEPHPERF</sequence>
<dbReference type="PANTHER" id="PTHR47143:SF1">
    <property type="entry name" value="ION_TRANS DOMAIN-CONTAINING PROTEIN"/>
    <property type="match status" value="1"/>
</dbReference>
<keyword evidence="4 14" id="KW-0812">Transmembrane</keyword>
<evidence type="ECO:0000256" key="3">
    <source>
        <dbReference type="ARBA" id="ARBA00022606"/>
    </source>
</evidence>
<feature type="transmembrane region" description="Helical" evidence="14">
    <location>
        <begin position="508"/>
        <end position="526"/>
    </location>
</feature>
<evidence type="ECO:0000256" key="5">
    <source>
        <dbReference type="ARBA" id="ARBA00022737"/>
    </source>
</evidence>
<dbReference type="PROSITE" id="PS50297">
    <property type="entry name" value="ANK_REP_REGION"/>
    <property type="match status" value="4"/>
</dbReference>
<evidence type="ECO:0000256" key="8">
    <source>
        <dbReference type="ARBA" id="ARBA00023065"/>
    </source>
</evidence>
<dbReference type="Pfam" id="PF00520">
    <property type="entry name" value="Ion_trans"/>
    <property type="match status" value="1"/>
</dbReference>
<keyword evidence="7 12" id="KW-0040">ANK repeat</keyword>
<evidence type="ECO:0000256" key="14">
    <source>
        <dbReference type="SAM" id="Phobius"/>
    </source>
</evidence>
<keyword evidence="8" id="KW-0406">Ion transport</keyword>
<keyword evidence="9 14" id="KW-0472">Membrane</keyword>
<dbReference type="Gene3D" id="1.25.40.20">
    <property type="entry name" value="Ankyrin repeat-containing domain"/>
    <property type="match status" value="1"/>
</dbReference>
<feature type="transmembrane region" description="Helical" evidence="14">
    <location>
        <begin position="547"/>
        <end position="569"/>
    </location>
</feature>
<accession>A0A8B7N9I8</accession>
<evidence type="ECO:0000313" key="16">
    <source>
        <dbReference type="Proteomes" id="UP000694843"/>
    </source>
</evidence>
<evidence type="ECO:0000313" key="17">
    <source>
        <dbReference type="RefSeq" id="XP_018009943.1"/>
    </source>
</evidence>
<feature type="compositionally biased region" description="Basic and acidic residues" evidence="13">
    <location>
        <begin position="751"/>
        <end position="760"/>
    </location>
</feature>
<dbReference type="Proteomes" id="UP000694843">
    <property type="component" value="Unplaced"/>
</dbReference>
<dbReference type="RefSeq" id="XP_047735614.1">
    <property type="nucleotide sequence ID" value="XM_047879658.1"/>
</dbReference>
<evidence type="ECO:0000256" key="7">
    <source>
        <dbReference type="ARBA" id="ARBA00023043"/>
    </source>
</evidence>
<evidence type="ECO:0000256" key="6">
    <source>
        <dbReference type="ARBA" id="ARBA00022989"/>
    </source>
</evidence>
<keyword evidence="5" id="KW-0677">Repeat</keyword>
<keyword evidence="16" id="KW-1185">Reference proteome</keyword>
<feature type="repeat" description="ANK" evidence="12">
    <location>
        <begin position="94"/>
        <end position="126"/>
    </location>
</feature>
<dbReference type="OMA" id="MISEEHN"/>
<feature type="transmembrane region" description="Helical" evidence="14">
    <location>
        <begin position="411"/>
        <end position="432"/>
    </location>
</feature>
<dbReference type="PANTHER" id="PTHR47143">
    <property type="entry name" value="TRANSIENT RECEPTOR POTENTIAL CATION CHANNEL PROTEIN PAINLESS"/>
    <property type="match status" value="1"/>
</dbReference>
<feature type="repeat" description="ANK" evidence="12">
    <location>
        <begin position="127"/>
        <end position="151"/>
    </location>
</feature>
<evidence type="ECO:0000256" key="13">
    <source>
        <dbReference type="SAM" id="MobiDB-lite"/>
    </source>
</evidence>
<dbReference type="GO" id="GO:0005216">
    <property type="term" value="F:monoatomic ion channel activity"/>
    <property type="evidence" value="ECO:0007669"/>
    <property type="project" value="InterPro"/>
</dbReference>
<evidence type="ECO:0000256" key="12">
    <source>
        <dbReference type="PROSITE-ProRule" id="PRU00023"/>
    </source>
</evidence>
<name>A0A8B7N9I8_HYAAZ</name>
<evidence type="ECO:0000256" key="9">
    <source>
        <dbReference type="ARBA" id="ARBA00023136"/>
    </source>
</evidence>
<keyword evidence="2" id="KW-0813">Transport</keyword>